<gene>
    <name evidence="2" type="ORF">PPRIM_AZ9-3.1.T0800018</name>
</gene>
<feature type="coiled-coil region" evidence="1">
    <location>
        <begin position="291"/>
        <end position="450"/>
    </location>
</feature>
<evidence type="ECO:0000256" key="1">
    <source>
        <dbReference type="SAM" id="Coils"/>
    </source>
</evidence>
<organism evidence="2 3">
    <name type="scientific">Paramecium primaurelia</name>
    <dbReference type="NCBI Taxonomy" id="5886"/>
    <lineage>
        <taxon>Eukaryota</taxon>
        <taxon>Sar</taxon>
        <taxon>Alveolata</taxon>
        <taxon>Ciliophora</taxon>
        <taxon>Intramacronucleata</taxon>
        <taxon>Oligohymenophorea</taxon>
        <taxon>Peniculida</taxon>
        <taxon>Parameciidae</taxon>
        <taxon>Paramecium</taxon>
    </lineage>
</organism>
<dbReference type="AlphaFoldDB" id="A0A8S1N3Q4"/>
<dbReference type="EMBL" id="CAJJDM010000083">
    <property type="protein sequence ID" value="CAD8087967.1"/>
    <property type="molecule type" value="Genomic_DNA"/>
</dbReference>
<reference evidence="2" key="1">
    <citation type="submission" date="2021-01" db="EMBL/GenBank/DDBJ databases">
        <authorList>
            <consortium name="Genoscope - CEA"/>
            <person name="William W."/>
        </authorList>
    </citation>
    <scope>NUCLEOTIDE SEQUENCE</scope>
</reference>
<proteinExistence type="predicted"/>
<name>A0A8S1N3Q4_PARPR</name>
<evidence type="ECO:0008006" key="4">
    <source>
        <dbReference type="Google" id="ProtNLM"/>
    </source>
</evidence>
<dbReference type="Proteomes" id="UP000688137">
    <property type="component" value="Unassembled WGS sequence"/>
</dbReference>
<keyword evidence="3" id="KW-1185">Reference proteome</keyword>
<comment type="caution">
    <text evidence="2">The sequence shown here is derived from an EMBL/GenBank/DDBJ whole genome shotgun (WGS) entry which is preliminary data.</text>
</comment>
<evidence type="ECO:0000313" key="3">
    <source>
        <dbReference type="Proteomes" id="UP000688137"/>
    </source>
</evidence>
<dbReference type="Pfam" id="PF13920">
    <property type="entry name" value="zf-C3HC4_3"/>
    <property type="match status" value="1"/>
</dbReference>
<dbReference type="OMA" id="FESAWDY"/>
<sequence length="527" mass="63013">MKFACPQKAHAIQFESAWDYLNHLQKCHIINDRIKDCGETRNEYYFCASCLQVFELITERDMHQHLCKVDNFKQLFKDVNKPIPLGKSGTSKIQELIRFYKDIIHPKQRNTYDSEQTERDDFQQEIIESCDPRLFVPKTVENNFNPKTMIKNTRLTFSLLGGHTKMEAAYYKLFNKQVIEQINKEYPFKITPESFKQFFQKNNISINKQLLIESKVCEFCESKIDQNPEMYLQIIQTNNSKSIWLMIPEIHNPIKEFIFDEPWCVFKIMTKQMICEKSMDFIKIKKQDPIISQLEYQIQQEELKGNRLKQQLQNSFDDLDSVLKYLTKKNQKLDQQENLLVKLQIKLRENDSNNKNLVNQYLVLNTKKLQQAEENLIGFYQKMKNMESEKQLTRLDELKIDLSEKEQKQKKLKDKVKILFEEKEQLIQTCNEKKNKIQLTQKQLEEKIAKASVTRIKIQKIKQLLCFQCQTRERNVIQFPCQHFLFCEQCYLNNIQQKNLKCPLKEQQKCQTENINNKYKLVNIQNV</sequence>
<accession>A0A8S1N3Q4</accession>
<keyword evidence="1" id="KW-0175">Coiled coil</keyword>
<evidence type="ECO:0000313" key="2">
    <source>
        <dbReference type="EMBL" id="CAD8087967.1"/>
    </source>
</evidence>
<protein>
    <recommendedName>
        <fullName evidence="4">RING-type domain-containing protein</fullName>
    </recommendedName>
</protein>